<evidence type="ECO:0000256" key="4">
    <source>
        <dbReference type="ARBA" id="ARBA00023136"/>
    </source>
</evidence>
<dbReference type="AlphaFoldDB" id="A0A557RHC6"/>
<dbReference type="PANTHER" id="PTHR37955:SF1">
    <property type="entry name" value="DEP DOMAIN-CONTAINING PROTEIN"/>
    <property type="match status" value="1"/>
</dbReference>
<dbReference type="Proteomes" id="UP000316688">
    <property type="component" value="Unassembled WGS sequence"/>
</dbReference>
<dbReference type="GO" id="GO:0005886">
    <property type="term" value="C:plasma membrane"/>
    <property type="evidence" value="ECO:0007669"/>
    <property type="project" value="TreeGrafter"/>
</dbReference>
<feature type="transmembrane region" description="Helical" evidence="5">
    <location>
        <begin position="198"/>
        <end position="216"/>
    </location>
</feature>
<dbReference type="InterPro" id="IPR038665">
    <property type="entry name" value="Voltage-dep_anion_channel_sf"/>
</dbReference>
<dbReference type="Pfam" id="PF03595">
    <property type="entry name" value="SLAC1"/>
    <property type="match status" value="1"/>
</dbReference>
<evidence type="ECO:0000256" key="2">
    <source>
        <dbReference type="ARBA" id="ARBA00022692"/>
    </source>
</evidence>
<evidence type="ECO:0000256" key="1">
    <source>
        <dbReference type="ARBA" id="ARBA00004141"/>
    </source>
</evidence>
<evidence type="ECO:0000313" key="7">
    <source>
        <dbReference type="Proteomes" id="UP000316688"/>
    </source>
</evidence>
<keyword evidence="4 5" id="KW-0472">Membrane</keyword>
<proteinExistence type="predicted"/>
<dbReference type="EMBL" id="VMKP01000003">
    <property type="protein sequence ID" value="TVO64577.1"/>
    <property type="molecule type" value="Genomic_DNA"/>
</dbReference>
<feature type="transmembrane region" description="Helical" evidence="5">
    <location>
        <begin position="257"/>
        <end position="276"/>
    </location>
</feature>
<comment type="caution">
    <text evidence="6">The sequence shown here is derived from an EMBL/GenBank/DDBJ whole genome shotgun (WGS) entry which is preliminary data.</text>
</comment>
<evidence type="ECO:0000313" key="6">
    <source>
        <dbReference type="EMBL" id="TVO64577.1"/>
    </source>
</evidence>
<feature type="transmembrane region" description="Helical" evidence="5">
    <location>
        <begin position="165"/>
        <end position="186"/>
    </location>
</feature>
<evidence type="ECO:0000256" key="3">
    <source>
        <dbReference type="ARBA" id="ARBA00022989"/>
    </source>
</evidence>
<dbReference type="InterPro" id="IPR004695">
    <property type="entry name" value="SLAC1/Mae1/Ssu1/TehA"/>
</dbReference>
<dbReference type="PANTHER" id="PTHR37955">
    <property type="entry name" value="TELLURITE RESISTANCE PROTEIN TEHA"/>
    <property type="match status" value="1"/>
</dbReference>
<feature type="transmembrane region" description="Helical" evidence="5">
    <location>
        <begin position="40"/>
        <end position="62"/>
    </location>
</feature>
<dbReference type="Gene3D" id="1.50.10.150">
    <property type="entry name" value="Voltage-dependent anion channel"/>
    <property type="match status" value="1"/>
</dbReference>
<organism evidence="6 7">
    <name type="scientific">Spiribacter aquaticus</name>
    <dbReference type="NCBI Taxonomy" id="1935996"/>
    <lineage>
        <taxon>Bacteria</taxon>
        <taxon>Pseudomonadati</taxon>
        <taxon>Pseudomonadota</taxon>
        <taxon>Gammaproteobacteria</taxon>
        <taxon>Chromatiales</taxon>
        <taxon>Ectothiorhodospiraceae</taxon>
        <taxon>Spiribacter</taxon>
    </lineage>
</organism>
<reference evidence="6 7" key="1">
    <citation type="submission" date="2019-07" db="EMBL/GenBank/DDBJ databases">
        <title>Reclasification of Spiribacter aquaticus.</title>
        <authorList>
            <person name="Leon M.J."/>
            <person name="Sanchez-Porro C."/>
            <person name="Ventosa A."/>
        </authorList>
    </citation>
    <scope>NUCLEOTIDE SEQUENCE [LARGE SCALE GENOMIC DNA]</scope>
    <source>
        <strain evidence="6 7">SP30</strain>
    </source>
</reference>
<dbReference type="CDD" id="cd09323">
    <property type="entry name" value="TDT_SLAC1_like"/>
    <property type="match status" value="1"/>
</dbReference>
<keyword evidence="3 5" id="KW-1133">Transmembrane helix</keyword>
<accession>A0A557RHC6</accession>
<sequence length="318" mass="35131">MSEHSRLQHLPIALFAMVMGLSGLTLVWQKSAAMLPLSPAIGQGLLVLTGGLFTVLLLAYALKAVRYRDAVRAELDHPVKLSFFPTISISLILLGTATRHSLPDLSIVLWGIGAALHLVLTLFIVNRWMHHEHFQIIHINPAWFIPAVGNILIPIAGMTHGQVSISWFFFSIGLVFWIILLTIIFYRVIFHDPLPGRLLPTLFILVAPPAVGFIAYEGMVGDIDPFSRILFNTALFMTLLLVTQVRRFAALSFFLSFWAYSFPLAAMTIAAMVYYQQTAANWALGLSGLLLAVTSAVIAWLIVLTIRAASRGQICVPE</sequence>
<dbReference type="GO" id="GO:0046583">
    <property type="term" value="F:monoatomic cation efflux transmembrane transporter activity"/>
    <property type="evidence" value="ECO:0007669"/>
    <property type="project" value="TreeGrafter"/>
</dbReference>
<keyword evidence="7" id="KW-1185">Reference proteome</keyword>
<keyword evidence="2 5" id="KW-0812">Transmembrane</keyword>
<name>A0A557RHC6_9GAMM</name>
<feature type="transmembrane region" description="Helical" evidence="5">
    <location>
        <begin position="282"/>
        <end position="304"/>
    </location>
</feature>
<dbReference type="InterPro" id="IPR052951">
    <property type="entry name" value="Tellurite_res_ion_channel"/>
</dbReference>
<gene>
    <name evidence="6" type="ORF">FPL11_07975</name>
</gene>
<feature type="transmembrane region" description="Helical" evidence="5">
    <location>
        <begin position="137"/>
        <end position="159"/>
    </location>
</feature>
<protein>
    <submittedName>
        <fullName evidence="6">C4-dicarboxylate ABC transporter</fullName>
    </submittedName>
</protein>
<feature type="transmembrane region" description="Helical" evidence="5">
    <location>
        <begin position="12"/>
        <end position="28"/>
    </location>
</feature>
<feature type="transmembrane region" description="Helical" evidence="5">
    <location>
        <begin position="107"/>
        <end position="125"/>
    </location>
</feature>
<feature type="transmembrane region" description="Helical" evidence="5">
    <location>
        <begin position="228"/>
        <end position="245"/>
    </location>
</feature>
<feature type="transmembrane region" description="Helical" evidence="5">
    <location>
        <begin position="83"/>
        <end position="101"/>
    </location>
</feature>
<comment type="subcellular location">
    <subcellularLocation>
        <location evidence="1">Membrane</location>
        <topology evidence="1">Multi-pass membrane protein</topology>
    </subcellularLocation>
</comment>
<dbReference type="RefSeq" id="WP_144348135.1">
    <property type="nucleotide sequence ID" value="NZ_VMKP01000003.1"/>
</dbReference>
<evidence type="ECO:0000256" key="5">
    <source>
        <dbReference type="SAM" id="Phobius"/>
    </source>
</evidence>